<gene>
    <name evidence="2" type="ORF">HMPREF0519_2239</name>
</gene>
<dbReference type="AlphaFoldDB" id="C0XLX8"/>
<protein>
    <submittedName>
        <fullName evidence="2">VTC domain protein</fullName>
    </submittedName>
</protein>
<dbReference type="GO" id="GO:0006799">
    <property type="term" value="P:polyphosphate biosynthetic process"/>
    <property type="evidence" value="ECO:0007669"/>
    <property type="project" value="UniProtKB-ARBA"/>
</dbReference>
<dbReference type="HOGENOM" id="CLU_072767_1_0_9"/>
<reference evidence="2 3" key="1">
    <citation type="submission" date="2009-01" db="EMBL/GenBank/DDBJ databases">
        <authorList>
            <person name="Qin X."/>
            <person name="Bachman B."/>
            <person name="Battles P."/>
            <person name="Bell A."/>
            <person name="Bess C."/>
            <person name="Bickham C."/>
            <person name="Chaboub L."/>
            <person name="Chen D."/>
            <person name="Coyle M."/>
            <person name="Deiros D.R."/>
            <person name="Dinh H."/>
            <person name="Forbes L."/>
            <person name="Fowler G."/>
            <person name="Francisco L."/>
            <person name="Fu Q."/>
            <person name="Gubbala S."/>
            <person name="Hale W."/>
            <person name="Han Y."/>
            <person name="Hemphill L."/>
            <person name="Highlander S.K."/>
            <person name="Hirani K."/>
            <person name="Hogues M."/>
            <person name="Jackson L."/>
            <person name="Jakkamsetti A."/>
            <person name="Javaid M."/>
            <person name="Jiang H."/>
            <person name="Korchina V."/>
            <person name="Kovar C."/>
            <person name="Lara F."/>
            <person name="Lee S."/>
            <person name="Mata R."/>
            <person name="Mathew T."/>
            <person name="Moen C."/>
            <person name="Morales K."/>
            <person name="Munidasa M."/>
            <person name="Nazareth L."/>
            <person name="Ngo R."/>
            <person name="Nguyen L."/>
            <person name="Okwuonu G."/>
            <person name="Ongeri F."/>
            <person name="Patil S."/>
            <person name="Petrosino J."/>
            <person name="Pham C."/>
            <person name="Pham P."/>
            <person name="Pu L.-L."/>
            <person name="Puazo M."/>
            <person name="Raj R."/>
            <person name="Reid J."/>
            <person name="Rouhana J."/>
            <person name="Saada N."/>
            <person name="Shang Y."/>
            <person name="Simmons D."/>
            <person name="Thornton R."/>
            <person name="Warren J."/>
            <person name="Weissenberger G."/>
            <person name="Zhang J."/>
            <person name="Zhang L."/>
            <person name="Zhou C."/>
            <person name="Zhu D."/>
            <person name="Muzny D."/>
            <person name="Worley K."/>
            <person name="Gibbs R."/>
        </authorList>
    </citation>
    <scope>NUCLEOTIDE SEQUENCE [LARGE SCALE GENOMIC DNA]</scope>
    <source>
        <strain evidence="3">ATCC 8290 / DSM 20176 / CCUG 30140 / JCM 1155 / KCTC 3500 / NBRC 15886 / NCIMB 8040 / NRRL B-1843 / 9</strain>
    </source>
</reference>
<dbReference type="InterPro" id="IPR042267">
    <property type="entry name" value="VTC_sf"/>
</dbReference>
<feature type="domain" description="VTC" evidence="1">
    <location>
        <begin position="45"/>
        <end position="265"/>
    </location>
</feature>
<accession>C0XLX8</accession>
<dbReference type="EMBL" id="ACGP01000187">
    <property type="protein sequence ID" value="EEI23614.1"/>
    <property type="molecule type" value="Genomic_DNA"/>
</dbReference>
<sequence>MCHHSIYSDINDSIDVIGILIYNFMDRLIITLRGTLDLGLKRVFKRREYKYLLNAEEYITIRKLLMGHMSEDQYGLTTILSLYFDTPQYYFINQSMKKVPYKSKFRVRSYGTPLMDEPVFLELKKKIQGVVYKRRLQIPYDALENTLQTGLSCLDHQQLVSNENQIKQEIKWLFDRYDIKPKVLISDDRVALSTDEDPDFRVTFDFNIRFRDEDLSLHHGGYGTKITPDFETIMEVKATGAYPVWFTDIIANLHLVKGRFSKYGYVYQHYLSQTEDNYVTGTV</sequence>
<dbReference type="InterPro" id="IPR018966">
    <property type="entry name" value="VTC_domain"/>
</dbReference>
<dbReference type="Pfam" id="PF09359">
    <property type="entry name" value="VTC"/>
    <property type="match status" value="1"/>
</dbReference>
<proteinExistence type="predicted"/>
<evidence type="ECO:0000313" key="3">
    <source>
        <dbReference type="Proteomes" id="UP000003752"/>
    </source>
</evidence>
<name>C0XLX8_LENH9</name>
<comment type="caution">
    <text evidence="2">The sequence shown here is derived from an EMBL/GenBank/DDBJ whole genome shotgun (WGS) entry which is preliminary data.</text>
</comment>
<evidence type="ECO:0000313" key="2">
    <source>
        <dbReference type="EMBL" id="EEI23614.1"/>
    </source>
</evidence>
<evidence type="ECO:0000259" key="1">
    <source>
        <dbReference type="Pfam" id="PF09359"/>
    </source>
</evidence>
<dbReference type="CDD" id="cd07750">
    <property type="entry name" value="PolyPPase_VTC_like"/>
    <property type="match status" value="1"/>
</dbReference>
<dbReference type="Proteomes" id="UP000003752">
    <property type="component" value="Unassembled WGS sequence"/>
</dbReference>
<keyword evidence="3" id="KW-1185">Reference proteome</keyword>
<dbReference type="Gene3D" id="3.20.100.30">
    <property type="entry name" value="VTC, catalytic tunnel domain"/>
    <property type="match status" value="1"/>
</dbReference>
<organism evidence="2 3">
    <name type="scientific">Lentilactobacillus hilgardii (strain ATCC 8290 / DSM 20176 / CCUG 30140 / JCM 1155 / KCTC 3500 / NBRC 15886 / NCIMB 8040 / NRRL B-1843 / 9)</name>
    <dbReference type="NCBI Taxonomy" id="1423757"/>
    <lineage>
        <taxon>Bacteria</taxon>
        <taxon>Bacillati</taxon>
        <taxon>Bacillota</taxon>
        <taxon>Bacilli</taxon>
        <taxon>Lactobacillales</taxon>
        <taxon>Lactobacillaceae</taxon>
        <taxon>Lentilactobacillus</taxon>
    </lineage>
</organism>